<evidence type="ECO:0000256" key="5">
    <source>
        <dbReference type="ARBA" id="ARBA00023136"/>
    </source>
</evidence>
<reference evidence="7 8" key="1">
    <citation type="submission" date="2018-03" db="EMBL/GenBank/DDBJ databases">
        <authorList>
            <person name="Keele B.F."/>
        </authorList>
    </citation>
    <scope>NUCLEOTIDE SEQUENCE [LARGE SCALE GENOMIC DNA]</scope>
    <source>
        <strain evidence="7 8">CECT 8811</strain>
    </source>
</reference>
<proteinExistence type="predicted"/>
<dbReference type="RefSeq" id="WP_108856879.1">
    <property type="nucleotide sequence ID" value="NZ_OMOI01000001.1"/>
</dbReference>
<feature type="transmembrane region" description="Helical" evidence="6">
    <location>
        <begin position="315"/>
        <end position="337"/>
    </location>
</feature>
<name>A0A2R8ALL9_9RHOB</name>
<evidence type="ECO:0000256" key="4">
    <source>
        <dbReference type="ARBA" id="ARBA00022989"/>
    </source>
</evidence>
<comment type="subcellular location">
    <subcellularLocation>
        <location evidence="1">Cell membrane</location>
        <topology evidence="1">Multi-pass membrane protein</topology>
    </subcellularLocation>
</comment>
<evidence type="ECO:0000256" key="1">
    <source>
        <dbReference type="ARBA" id="ARBA00004651"/>
    </source>
</evidence>
<dbReference type="Pfam" id="PF01943">
    <property type="entry name" value="Polysacc_synt"/>
    <property type="match status" value="1"/>
</dbReference>
<organism evidence="7 8">
    <name type="scientific">Aliiroseovarius pelagivivens</name>
    <dbReference type="NCBI Taxonomy" id="1639690"/>
    <lineage>
        <taxon>Bacteria</taxon>
        <taxon>Pseudomonadati</taxon>
        <taxon>Pseudomonadota</taxon>
        <taxon>Alphaproteobacteria</taxon>
        <taxon>Rhodobacterales</taxon>
        <taxon>Paracoccaceae</taxon>
        <taxon>Aliiroseovarius</taxon>
    </lineage>
</organism>
<feature type="transmembrane region" description="Helical" evidence="6">
    <location>
        <begin position="135"/>
        <end position="155"/>
    </location>
</feature>
<dbReference type="Proteomes" id="UP000244911">
    <property type="component" value="Unassembled WGS sequence"/>
</dbReference>
<evidence type="ECO:0000256" key="6">
    <source>
        <dbReference type="SAM" id="Phobius"/>
    </source>
</evidence>
<feature type="transmembrane region" description="Helical" evidence="6">
    <location>
        <begin position="101"/>
        <end position="123"/>
    </location>
</feature>
<dbReference type="PANTHER" id="PTHR30250:SF31">
    <property type="entry name" value="INNER MEMBRANE PROTEIN YGHQ"/>
    <property type="match status" value="1"/>
</dbReference>
<evidence type="ECO:0000256" key="2">
    <source>
        <dbReference type="ARBA" id="ARBA00022475"/>
    </source>
</evidence>
<keyword evidence="8" id="KW-1185">Reference proteome</keyword>
<keyword evidence="5 6" id="KW-0472">Membrane</keyword>
<keyword evidence="3 6" id="KW-0812">Transmembrane</keyword>
<accession>A0A2R8ALL9</accession>
<dbReference type="EMBL" id="OMOI01000001">
    <property type="protein sequence ID" value="SPF76911.1"/>
    <property type="molecule type" value="Genomic_DNA"/>
</dbReference>
<dbReference type="InterPro" id="IPR002797">
    <property type="entry name" value="Polysacc_synth"/>
</dbReference>
<feature type="transmembrane region" description="Helical" evidence="6">
    <location>
        <begin position="349"/>
        <end position="373"/>
    </location>
</feature>
<dbReference type="AlphaFoldDB" id="A0A2R8ALL9"/>
<dbReference type="GO" id="GO:0005886">
    <property type="term" value="C:plasma membrane"/>
    <property type="evidence" value="ECO:0007669"/>
    <property type="project" value="UniProtKB-SubCell"/>
</dbReference>
<dbReference type="InterPro" id="IPR050833">
    <property type="entry name" value="Poly_Biosynth_Transport"/>
</dbReference>
<keyword evidence="2" id="KW-1003">Cell membrane</keyword>
<feature type="transmembrane region" description="Helical" evidence="6">
    <location>
        <begin position="46"/>
        <end position="64"/>
    </location>
</feature>
<evidence type="ECO:0000256" key="3">
    <source>
        <dbReference type="ARBA" id="ARBA00022692"/>
    </source>
</evidence>
<evidence type="ECO:0000313" key="8">
    <source>
        <dbReference type="Proteomes" id="UP000244911"/>
    </source>
</evidence>
<keyword evidence="4 6" id="KW-1133">Transmembrane helix</keyword>
<feature type="transmembrane region" description="Helical" evidence="6">
    <location>
        <begin position="385"/>
        <end position="407"/>
    </location>
</feature>
<feature type="transmembrane region" description="Helical" evidence="6">
    <location>
        <begin position="21"/>
        <end position="40"/>
    </location>
</feature>
<gene>
    <name evidence="7" type="primary">yghQ</name>
    <name evidence="7" type="ORF">ALP8811_01928</name>
</gene>
<dbReference type="OrthoDB" id="493991at2"/>
<feature type="transmembrane region" description="Helical" evidence="6">
    <location>
        <begin position="413"/>
        <end position="432"/>
    </location>
</feature>
<sequence length="451" mass="48543">MIQRLRQILLRDQIAQRLLRNLKWIFSSQVAMAILGMISLAVSARALGAAGLGALALIEAFARINARLVHFEPWQAVIQYGSLALEEQDTTRFEKLVGLSIVLDVIGGLAAAALIFFLAPLVAGSIGLDGSAAQLLSLGALAVVLSLRATGVALLRLYDRFDQLAKIDTATALLRLVLSVGAWLIGGSLVHFVVIFVLFSAAEGLLAFLYGRREMQRRGQEPKFGNLITTLRQNRGFLRFMWNSNLAVILRQTTQRLDVVILGALVAPVFVGHYHIARKCGDAAIRLGRPIKQAIFPEFSRLAASGDFVRIRKTALWVSVSFCVVLVAGVIPTLIYIVPILDAAFGEAFVAAAPVVSIQAVAVALFLAGVILGPVLLSLGCDRELMLIGAATAALFFALIYPFVITFGVSGAALSHLISNILWLAACSWLVIKTLDTKMHRPAPVESEVAS</sequence>
<evidence type="ECO:0000313" key="7">
    <source>
        <dbReference type="EMBL" id="SPF76911.1"/>
    </source>
</evidence>
<protein>
    <submittedName>
        <fullName evidence="7">Inner membrane protein YghQ</fullName>
    </submittedName>
</protein>
<dbReference type="PANTHER" id="PTHR30250">
    <property type="entry name" value="PST FAMILY PREDICTED COLANIC ACID TRANSPORTER"/>
    <property type="match status" value="1"/>
</dbReference>